<dbReference type="InterPro" id="IPR018247">
    <property type="entry name" value="EF_Hand_1_Ca_BS"/>
</dbReference>
<keyword evidence="3 8" id="KW-0547">Nucleotide-binding</keyword>
<dbReference type="InterPro" id="IPR002048">
    <property type="entry name" value="EF_hand_dom"/>
</dbReference>
<evidence type="ECO:0000256" key="9">
    <source>
        <dbReference type="PROSITE-ProRule" id="PRU10141"/>
    </source>
</evidence>
<feature type="compositionally biased region" description="Low complexity" evidence="10">
    <location>
        <begin position="621"/>
        <end position="633"/>
    </location>
</feature>
<evidence type="ECO:0000256" key="7">
    <source>
        <dbReference type="ARBA" id="ARBA00024334"/>
    </source>
</evidence>
<gene>
    <name evidence="13" type="ORF">FNF29_03178</name>
</gene>
<evidence type="ECO:0000259" key="12">
    <source>
        <dbReference type="PROSITE" id="PS50222"/>
    </source>
</evidence>
<dbReference type="GO" id="GO:0004674">
    <property type="term" value="F:protein serine/threonine kinase activity"/>
    <property type="evidence" value="ECO:0007669"/>
    <property type="project" value="UniProtKB-KW"/>
</dbReference>
<sequence length="1066" mass="107297">MAARPERDIPAVVAEIRQHLASIEQIGRLVDRYDTDKGRLLGEGTYGSVYDAHIRDGPQGALGTHVALKVVRLASLALRPPEECLCVLREIAVLRSLALGLPAEYRRRMVGFVETRRTARHILIATQLCSSKDLFFRITEARTQLTEPHVAWIVRELALILAGMHAAGCVHRDIKPENILTVEGPDPTAAEHPVTDATSTGQPSPLGVRADEPAGETQHGPPLGRQDTSQPEYPGFAVVLADFGYAHSTHMFPSDVFAGRFLGTPQYAAPEVLRDGQHGAPADVWSLGVVMHALCVGGVPFPSRTREAALTAVADLSGPVKLVGAAWATRSPKCIDLVRRMLEPRPDRRITAAEVALHPFVRGEASLSGLGTAAALERLRKFNVSRRWRRAGNACLVGSLLARVRLAAVRSVADSEASKAAEGAEDHPGTGEPLSPAESTTSVARVLGVGWVAPAQHGSPARPPASAAAAPAPAPAAAPPAAAAAPPAAAAAAAAAADRHSSSMAHPPAAAAREAVAQCAPTSAAARPSMAIGQSPHSTAARPADESAERPSSSSSSSMAGPPVYAAISRGSEPALPSPATVHSLGGFPSSASSARTDGAANGTVAPARSAASFPAEGDGDAASGAAGSSASQAGEVFGGADRAASLAGTNSAVGSSNSRAGSEAASVAGSVFSVSSPAVRAARARQVARWRYLVKSDALVNAFREKAAESRLAAAAPAAASSGTAVAAADAAAAAAAAGGGAAAAAPSDAGGSSALLGPAGVAGGGSLPHQTSLFMRRHEFVAFLGKLLSETAVASPPGKADGSGNAGPPAAALPAHCTTADGADSGSGTGCGGTGPEADRAAHAASASLNAPPPRPRLPSTSDSSSSNVASSGPALSALASDASDAGVGDAVNAAALSRLFDAFDQDGDGMVDMAEFCAGVAQLHGQRATALGMLFEFADLNGDGRLSAEELAAMLARQATADEATEARKASAAAEFLERVDADGDGFVTLRELRDALAADTHVARVFGAVGGQEATDEAGDDVDPTSTVADGRRKRALPASRSAAPAKRARPAADGLPGCITM</sequence>
<comment type="caution">
    <text evidence="13">The sequence shown here is derived from an EMBL/GenBank/DDBJ whole genome shotgun (WGS) entry which is preliminary data.</text>
</comment>
<keyword evidence="5" id="KW-0106">Calcium</keyword>
<evidence type="ECO:0000256" key="4">
    <source>
        <dbReference type="ARBA" id="ARBA00022777"/>
    </source>
</evidence>
<feature type="region of interest" description="Disordered" evidence="10">
    <location>
        <begin position="521"/>
        <end position="633"/>
    </location>
</feature>
<dbReference type="SUPFAM" id="SSF56112">
    <property type="entry name" value="Protein kinase-like (PK-like)"/>
    <property type="match status" value="1"/>
</dbReference>
<dbReference type="GO" id="GO:0005509">
    <property type="term" value="F:calcium ion binding"/>
    <property type="evidence" value="ECO:0007669"/>
    <property type="project" value="InterPro"/>
</dbReference>
<dbReference type="PROSITE" id="PS00107">
    <property type="entry name" value="PROTEIN_KINASE_ATP"/>
    <property type="match status" value="1"/>
</dbReference>
<dbReference type="GO" id="GO:0005524">
    <property type="term" value="F:ATP binding"/>
    <property type="evidence" value="ECO:0007669"/>
    <property type="project" value="UniProtKB-UniRule"/>
</dbReference>
<evidence type="ECO:0000313" key="13">
    <source>
        <dbReference type="EMBL" id="KAA0153361.1"/>
    </source>
</evidence>
<accession>A0A5A8CNH8</accession>
<keyword evidence="4" id="KW-0418">Kinase</keyword>
<evidence type="ECO:0000256" key="2">
    <source>
        <dbReference type="ARBA" id="ARBA00022679"/>
    </source>
</evidence>
<feature type="compositionally biased region" description="Low complexity" evidence="10">
    <location>
        <begin position="802"/>
        <end position="826"/>
    </location>
</feature>
<protein>
    <submittedName>
        <fullName evidence="13">Uncharacterized protein</fullName>
    </submittedName>
</protein>
<evidence type="ECO:0000256" key="5">
    <source>
        <dbReference type="ARBA" id="ARBA00022837"/>
    </source>
</evidence>
<dbReference type="Gene3D" id="1.10.238.10">
    <property type="entry name" value="EF-hand"/>
    <property type="match status" value="1"/>
</dbReference>
<dbReference type="InterPro" id="IPR008271">
    <property type="entry name" value="Ser/Thr_kinase_AS"/>
</dbReference>
<feature type="compositionally biased region" description="Gly residues" evidence="10">
    <location>
        <begin position="827"/>
        <end position="837"/>
    </location>
</feature>
<feature type="region of interest" description="Disordered" evidence="10">
    <location>
        <begin position="795"/>
        <end position="876"/>
    </location>
</feature>
<dbReference type="Pfam" id="PF00069">
    <property type="entry name" value="Pkinase"/>
    <property type="match status" value="2"/>
</dbReference>
<dbReference type="PROSITE" id="PS50222">
    <property type="entry name" value="EF_HAND_2"/>
    <property type="match status" value="3"/>
</dbReference>
<feature type="domain" description="EF-hand" evidence="12">
    <location>
        <begin position="937"/>
        <end position="964"/>
    </location>
</feature>
<feature type="domain" description="EF-hand" evidence="12">
    <location>
        <begin position="894"/>
        <end position="929"/>
    </location>
</feature>
<keyword evidence="2" id="KW-0808">Transferase</keyword>
<feature type="region of interest" description="Disordered" evidence="10">
    <location>
        <begin position="182"/>
        <end position="231"/>
    </location>
</feature>
<dbReference type="PROSITE" id="PS00018">
    <property type="entry name" value="EF_HAND_1"/>
    <property type="match status" value="3"/>
</dbReference>
<dbReference type="SMART" id="SM00054">
    <property type="entry name" value="EFh"/>
    <property type="match status" value="3"/>
</dbReference>
<dbReference type="SMART" id="SM00220">
    <property type="entry name" value="S_TKc"/>
    <property type="match status" value="1"/>
</dbReference>
<dbReference type="Pfam" id="PF13202">
    <property type="entry name" value="EF-hand_5"/>
    <property type="match status" value="3"/>
</dbReference>
<dbReference type="PROSITE" id="PS00108">
    <property type="entry name" value="PROTEIN_KINASE_ST"/>
    <property type="match status" value="1"/>
</dbReference>
<feature type="binding site" evidence="8">
    <location>
        <position position="242"/>
    </location>
    <ligand>
        <name>ATP</name>
        <dbReference type="ChEBI" id="CHEBI:30616"/>
    </ligand>
</feature>
<evidence type="ECO:0000256" key="3">
    <source>
        <dbReference type="ARBA" id="ARBA00022741"/>
    </source>
</evidence>
<dbReference type="PANTHER" id="PTHR24350">
    <property type="entry name" value="SERINE/THREONINE-PROTEIN KINASE IAL-RELATED"/>
    <property type="match status" value="1"/>
</dbReference>
<dbReference type="Proteomes" id="UP000323011">
    <property type="component" value="Unassembled WGS sequence"/>
</dbReference>
<dbReference type="InterPro" id="IPR017441">
    <property type="entry name" value="Protein_kinase_ATP_BS"/>
</dbReference>
<keyword evidence="6 8" id="KW-0067">ATP-binding</keyword>
<dbReference type="InterPro" id="IPR030616">
    <property type="entry name" value="Aur-like"/>
</dbReference>
<evidence type="ECO:0000256" key="6">
    <source>
        <dbReference type="ARBA" id="ARBA00022840"/>
    </source>
</evidence>
<dbReference type="PROSITE" id="PS50011">
    <property type="entry name" value="PROTEIN_KINASE_DOM"/>
    <property type="match status" value="1"/>
</dbReference>
<organism evidence="13 14">
    <name type="scientific">Cafeteria roenbergensis</name>
    <name type="common">Marine flagellate</name>
    <dbReference type="NCBI Taxonomy" id="33653"/>
    <lineage>
        <taxon>Eukaryota</taxon>
        <taxon>Sar</taxon>
        <taxon>Stramenopiles</taxon>
        <taxon>Bigyra</taxon>
        <taxon>Opalozoa</taxon>
        <taxon>Bicosoecida</taxon>
        <taxon>Cafeteriaceae</taxon>
        <taxon>Cafeteria</taxon>
    </lineage>
</organism>
<comment type="similarity">
    <text evidence="7">Belongs to the protein kinase superfamily. Ser/Thr protein kinase family. CDPK subfamily.</text>
</comment>
<feature type="compositionally biased region" description="Acidic residues" evidence="10">
    <location>
        <begin position="1018"/>
        <end position="1027"/>
    </location>
</feature>
<name>A0A5A8CNH8_CAFRO</name>
<feature type="compositionally biased region" description="Low complexity" evidence="10">
    <location>
        <begin position="1041"/>
        <end position="1050"/>
    </location>
</feature>
<feature type="compositionally biased region" description="Basic and acidic residues" evidence="10">
    <location>
        <begin position="416"/>
        <end position="429"/>
    </location>
</feature>
<dbReference type="AlphaFoldDB" id="A0A5A8CNH8"/>
<feature type="region of interest" description="Disordered" evidence="10">
    <location>
        <begin position="416"/>
        <end position="440"/>
    </location>
</feature>
<feature type="domain" description="Protein kinase" evidence="11">
    <location>
        <begin position="35"/>
        <end position="361"/>
    </location>
</feature>
<dbReference type="InterPro" id="IPR011009">
    <property type="entry name" value="Kinase-like_dom_sf"/>
</dbReference>
<keyword evidence="1" id="KW-0723">Serine/threonine-protein kinase</keyword>
<feature type="compositionally biased region" description="Low complexity" evidence="10">
    <location>
        <begin position="860"/>
        <end position="876"/>
    </location>
</feature>
<evidence type="ECO:0000259" key="11">
    <source>
        <dbReference type="PROSITE" id="PS50011"/>
    </source>
</evidence>
<evidence type="ECO:0000256" key="10">
    <source>
        <dbReference type="SAM" id="MobiDB-lite"/>
    </source>
</evidence>
<dbReference type="Gene3D" id="1.10.510.10">
    <property type="entry name" value="Transferase(Phosphotransferase) domain 1"/>
    <property type="match status" value="1"/>
</dbReference>
<dbReference type="InterPro" id="IPR011992">
    <property type="entry name" value="EF-hand-dom_pair"/>
</dbReference>
<feature type="binding site" evidence="9">
    <location>
        <position position="69"/>
    </location>
    <ligand>
        <name>ATP</name>
        <dbReference type="ChEBI" id="CHEBI:30616"/>
    </ligand>
</feature>
<evidence type="ECO:0000256" key="1">
    <source>
        <dbReference type="ARBA" id="ARBA00022527"/>
    </source>
</evidence>
<keyword evidence="14" id="KW-1185">Reference proteome</keyword>
<dbReference type="EMBL" id="VLTN01000016">
    <property type="protein sequence ID" value="KAA0153361.1"/>
    <property type="molecule type" value="Genomic_DNA"/>
</dbReference>
<evidence type="ECO:0000256" key="8">
    <source>
        <dbReference type="PIRSR" id="PIRSR630616-2"/>
    </source>
</evidence>
<feature type="region of interest" description="Disordered" evidence="10">
    <location>
        <begin position="1017"/>
        <end position="1066"/>
    </location>
</feature>
<evidence type="ECO:0000313" key="14">
    <source>
        <dbReference type="Proteomes" id="UP000323011"/>
    </source>
</evidence>
<dbReference type="CDD" id="cd00051">
    <property type="entry name" value="EFh"/>
    <property type="match status" value="2"/>
</dbReference>
<feature type="domain" description="EF-hand" evidence="12">
    <location>
        <begin position="971"/>
        <end position="1006"/>
    </location>
</feature>
<feature type="region of interest" description="Disordered" evidence="10">
    <location>
        <begin position="455"/>
        <end position="480"/>
    </location>
</feature>
<dbReference type="Gene3D" id="3.30.200.20">
    <property type="entry name" value="Phosphorylase Kinase, domain 1"/>
    <property type="match status" value="1"/>
</dbReference>
<dbReference type="SUPFAM" id="SSF47473">
    <property type="entry name" value="EF-hand"/>
    <property type="match status" value="1"/>
</dbReference>
<reference evidence="13 14" key="1">
    <citation type="submission" date="2019-07" db="EMBL/GenBank/DDBJ databases">
        <title>Genomes of Cafeteria roenbergensis.</title>
        <authorList>
            <person name="Fischer M.G."/>
            <person name="Hackl T."/>
            <person name="Roman M."/>
        </authorList>
    </citation>
    <scope>NUCLEOTIDE SEQUENCE [LARGE SCALE GENOMIC DNA]</scope>
    <source>
        <strain evidence="13 14">BVI</strain>
    </source>
</reference>
<dbReference type="InterPro" id="IPR000719">
    <property type="entry name" value="Prot_kinase_dom"/>
</dbReference>
<proteinExistence type="inferred from homology"/>